<protein>
    <submittedName>
        <fullName evidence="2">Uncharacterized protein</fullName>
    </submittedName>
</protein>
<gene>
    <name evidence="2" type="ORF">PLEPLA_LOCUS20749</name>
</gene>
<evidence type="ECO:0000256" key="1">
    <source>
        <dbReference type="SAM" id="MobiDB-lite"/>
    </source>
</evidence>
<dbReference type="Proteomes" id="UP001153269">
    <property type="component" value="Unassembled WGS sequence"/>
</dbReference>
<dbReference type="EMBL" id="CADEAL010001460">
    <property type="protein sequence ID" value="CAB1432666.1"/>
    <property type="molecule type" value="Genomic_DNA"/>
</dbReference>
<keyword evidence="3" id="KW-1185">Reference proteome</keyword>
<accession>A0A9N7UKS9</accession>
<reference evidence="2" key="1">
    <citation type="submission" date="2020-03" db="EMBL/GenBank/DDBJ databases">
        <authorList>
            <person name="Weist P."/>
        </authorList>
    </citation>
    <scope>NUCLEOTIDE SEQUENCE</scope>
</reference>
<comment type="caution">
    <text evidence="2">The sequence shown here is derived from an EMBL/GenBank/DDBJ whole genome shotgun (WGS) entry which is preliminary data.</text>
</comment>
<sequence length="102" mass="10968">MGLTNWINSVQLSYLNDGSVLEQLSFPHSDPGQIRENCVPDVKVTVTVRPQSSGSDETSCIVYPPERCLPPGLLVDVSLSSRDPATLSGSSGGQRQDVLIRV</sequence>
<organism evidence="2 3">
    <name type="scientific">Pleuronectes platessa</name>
    <name type="common">European plaice</name>
    <dbReference type="NCBI Taxonomy" id="8262"/>
    <lineage>
        <taxon>Eukaryota</taxon>
        <taxon>Metazoa</taxon>
        <taxon>Chordata</taxon>
        <taxon>Craniata</taxon>
        <taxon>Vertebrata</taxon>
        <taxon>Euteleostomi</taxon>
        <taxon>Actinopterygii</taxon>
        <taxon>Neopterygii</taxon>
        <taxon>Teleostei</taxon>
        <taxon>Neoteleostei</taxon>
        <taxon>Acanthomorphata</taxon>
        <taxon>Carangaria</taxon>
        <taxon>Pleuronectiformes</taxon>
        <taxon>Pleuronectoidei</taxon>
        <taxon>Pleuronectidae</taxon>
        <taxon>Pleuronectes</taxon>
    </lineage>
</organism>
<proteinExistence type="predicted"/>
<evidence type="ECO:0000313" key="2">
    <source>
        <dbReference type="EMBL" id="CAB1432666.1"/>
    </source>
</evidence>
<name>A0A9N7UKS9_PLEPL</name>
<evidence type="ECO:0000313" key="3">
    <source>
        <dbReference type="Proteomes" id="UP001153269"/>
    </source>
</evidence>
<dbReference type="AlphaFoldDB" id="A0A9N7UKS9"/>
<feature type="region of interest" description="Disordered" evidence="1">
    <location>
        <begin position="83"/>
        <end position="102"/>
    </location>
</feature>